<evidence type="ECO:0000313" key="2">
    <source>
        <dbReference type="Proteomes" id="UP000681290"/>
    </source>
</evidence>
<organism evidence="1 2">
    <name type="scientific">Paenibacillus woosongensis</name>
    <dbReference type="NCBI Taxonomy" id="307580"/>
    <lineage>
        <taxon>Bacteria</taxon>
        <taxon>Bacillati</taxon>
        <taxon>Bacillota</taxon>
        <taxon>Bacilli</taxon>
        <taxon>Bacillales</taxon>
        <taxon>Paenibacillaceae</taxon>
        <taxon>Paenibacillus</taxon>
    </lineage>
</organism>
<dbReference type="Proteomes" id="UP000681290">
    <property type="component" value="Unassembled WGS sequence"/>
</dbReference>
<reference evidence="1 2" key="1">
    <citation type="submission" date="2021-03" db="EMBL/GenBank/DDBJ databases">
        <title>Antimicrobial resistance genes in bacteria isolated from Japanese honey, and their potential for conferring macrolide and lincosamide resistance in the American foulbrood pathogen Paenibacillus larvae.</title>
        <authorList>
            <person name="Okamoto M."/>
            <person name="Kumagai M."/>
            <person name="Kanamori H."/>
            <person name="Takamatsu D."/>
        </authorList>
    </citation>
    <scope>NUCLEOTIDE SEQUENCE [LARGE SCALE GENOMIC DNA]</scope>
    <source>
        <strain evidence="1 2">J15TS10</strain>
    </source>
</reference>
<accession>A0ABQ4MPQ4</accession>
<evidence type="ECO:0000313" key="1">
    <source>
        <dbReference type="EMBL" id="GIP57879.1"/>
    </source>
</evidence>
<sequence length="43" mass="5136">MIVTRDVWLELTRDERMVCLRYAASENAKRWQKEKQLTTAPTP</sequence>
<protein>
    <recommendedName>
        <fullName evidence="3">Helix-turn-helix domain-containing protein</fullName>
    </recommendedName>
</protein>
<name>A0ABQ4MPQ4_9BACL</name>
<dbReference type="EMBL" id="BOSM01000002">
    <property type="protein sequence ID" value="GIP57879.1"/>
    <property type="molecule type" value="Genomic_DNA"/>
</dbReference>
<keyword evidence="2" id="KW-1185">Reference proteome</keyword>
<proteinExistence type="predicted"/>
<comment type="caution">
    <text evidence="1">The sequence shown here is derived from an EMBL/GenBank/DDBJ whole genome shotgun (WGS) entry which is preliminary data.</text>
</comment>
<dbReference type="RefSeq" id="WP_280530404.1">
    <property type="nucleotide sequence ID" value="NZ_BOSM01000002.1"/>
</dbReference>
<gene>
    <name evidence="1" type="ORF">J15TS10_16930</name>
</gene>
<evidence type="ECO:0008006" key="3">
    <source>
        <dbReference type="Google" id="ProtNLM"/>
    </source>
</evidence>